<evidence type="ECO:0000313" key="3">
    <source>
        <dbReference type="Proteomes" id="UP000192674"/>
    </source>
</evidence>
<feature type="transmembrane region" description="Helical" evidence="1">
    <location>
        <begin position="88"/>
        <end position="109"/>
    </location>
</feature>
<keyword evidence="3" id="KW-1185">Reference proteome</keyword>
<reference evidence="2 3" key="1">
    <citation type="submission" date="2017-04" db="EMBL/GenBank/DDBJ databases">
        <authorList>
            <person name="Afonso C.L."/>
            <person name="Miller P.J."/>
            <person name="Scott M.A."/>
            <person name="Spackman E."/>
            <person name="Goraichik I."/>
            <person name="Dimitrov K.M."/>
            <person name="Suarez D.L."/>
            <person name="Swayne D.E."/>
        </authorList>
    </citation>
    <scope>NUCLEOTIDE SEQUENCE [LARGE SCALE GENOMIC DNA]</scope>
    <source>
        <strain evidence="2 3">DSM 43828</strain>
    </source>
</reference>
<keyword evidence="1" id="KW-1133">Transmembrane helix</keyword>
<keyword evidence="1" id="KW-0472">Membrane</keyword>
<evidence type="ECO:0008006" key="4">
    <source>
        <dbReference type="Google" id="ProtNLM"/>
    </source>
</evidence>
<feature type="transmembrane region" description="Helical" evidence="1">
    <location>
        <begin position="32"/>
        <end position="51"/>
    </location>
</feature>
<sequence length="155" mass="16321">MSENSESFEVPKQPESHREIVQTLAVAMFRGAIWWTVGTVAIAVVLAGVLVGWNGVFGALVGGAVGILSSLATLVLMRQTAGIKPHMLLLAVLGGFIVKMLILLVAMTLLGGIEALHRNSLAFTLLATIVVTATAEVFAFQRTKVPTIIPASKEG</sequence>
<protein>
    <recommendedName>
        <fullName evidence="4">ATP synthase protein I</fullName>
    </recommendedName>
</protein>
<feature type="transmembrane region" description="Helical" evidence="1">
    <location>
        <begin position="57"/>
        <end position="76"/>
    </location>
</feature>
<dbReference type="EMBL" id="FWXV01000006">
    <property type="protein sequence ID" value="SMD20198.1"/>
    <property type="molecule type" value="Genomic_DNA"/>
</dbReference>
<evidence type="ECO:0000256" key="1">
    <source>
        <dbReference type="SAM" id="Phobius"/>
    </source>
</evidence>
<keyword evidence="1" id="KW-0812">Transmembrane</keyword>
<dbReference type="OrthoDB" id="5190621at2"/>
<dbReference type="RefSeq" id="WP_084430439.1">
    <property type="nucleotide sequence ID" value="NZ_FWXV01000006.1"/>
</dbReference>
<organism evidence="2 3">
    <name type="scientific">Kibdelosporangium aridum</name>
    <dbReference type="NCBI Taxonomy" id="2030"/>
    <lineage>
        <taxon>Bacteria</taxon>
        <taxon>Bacillati</taxon>
        <taxon>Actinomycetota</taxon>
        <taxon>Actinomycetes</taxon>
        <taxon>Pseudonocardiales</taxon>
        <taxon>Pseudonocardiaceae</taxon>
        <taxon>Kibdelosporangium</taxon>
    </lineage>
</organism>
<proteinExistence type="predicted"/>
<dbReference type="AlphaFoldDB" id="A0A1W2FF49"/>
<accession>A0A1W2FF49</accession>
<feature type="transmembrane region" description="Helical" evidence="1">
    <location>
        <begin position="121"/>
        <end position="140"/>
    </location>
</feature>
<name>A0A1W2FF49_KIBAR</name>
<gene>
    <name evidence="2" type="ORF">SAMN05661093_06272</name>
</gene>
<evidence type="ECO:0000313" key="2">
    <source>
        <dbReference type="EMBL" id="SMD20198.1"/>
    </source>
</evidence>
<dbReference type="Proteomes" id="UP000192674">
    <property type="component" value="Unassembled WGS sequence"/>
</dbReference>